<dbReference type="SMART" id="SM00782">
    <property type="entry name" value="PhnA_Zn_Ribbon"/>
    <property type="match status" value="1"/>
</dbReference>
<dbReference type="AlphaFoldDB" id="A0A5C7FGW2"/>
<name>A0A5C7FGW2_9BACT</name>
<organism evidence="2 3">
    <name type="scientific">Neolewinella aurantiaca</name>
    <dbReference type="NCBI Taxonomy" id="2602767"/>
    <lineage>
        <taxon>Bacteria</taxon>
        <taxon>Pseudomonadati</taxon>
        <taxon>Bacteroidota</taxon>
        <taxon>Saprospiria</taxon>
        <taxon>Saprospirales</taxon>
        <taxon>Lewinellaceae</taxon>
        <taxon>Neolewinella</taxon>
    </lineage>
</organism>
<evidence type="ECO:0000313" key="3">
    <source>
        <dbReference type="Proteomes" id="UP000321907"/>
    </source>
</evidence>
<dbReference type="Proteomes" id="UP000321907">
    <property type="component" value="Unassembled WGS sequence"/>
</dbReference>
<accession>A0A5C7FGW2</accession>
<protein>
    <submittedName>
        <fullName evidence="2">PhnA protein</fullName>
    </submittedName>
</protein>
<keyword evidence="3" id="KW-1185">Reference proteome</keyword>
<dbReference type="OrthoDB" id="9810131at2"/>
<dbReference type="EMBL" id="VOXD01000018">
    <property type="protein sequence ID" value="TXF88877.1"/>
    <property type="molecule type" value="Genomic_DNA"/>
</dbReference>
<dbReference type="Gene3D" id="2.30.30.40">
    <property type="entry name" value="SH3 Domains"/>
    <property type="match status" value="1"/>
</dbReference>
<feature type="domain" description="PhnA protein N-terminal proteobacterial" evidence="1">
    <location>
        <begin position="6"/>
        <end position="52"/>
    </location>
</feature>
<dbReference type="Pfam" id="PF03831">
    <property type="entry name" value="YjdM"/>
    <property type="match status" value="1"/>
</dbReference>
<dbReference type="InterPro" id="IPR013991">
    <property type="entry name" value="PhnaA_N_proteobac"/>
</dbReference>
<proteinExistence type="predicted"/>
<reference evidence="2 3" key="1">
    <citation type="submission" date="2019-08" db="EMBL/GenBank/DDBJ databases">
        <title>Lewinella sp. strain SSH13 Genome sequencing and assembly.</title>
        <authorList>
            <person name="Kim I."/>
        </authorList>
    </citation>
    <scope>NUCLEOTIDE SEQUENCE [LARGE SCALE GENOMIC DNA]</scope>
    <source>
        <strain evidence="2 3">SSH13</strain>
    </source>
</reference>
<evidence type="ECO:0000259" key="1">
    <source>
        <dbReference type="SMART" id="SM00782"/>
    </source>
</evidence>
<dbReference type="SUPFAM" id="SSF82057">
    <property type="entry name" value="Prokaryotic SH3-related domain"/>
    <property type="match status" value="1"/>
</dbReference>
<dbReference type="RefSeq" id="WP_147931085.1">
    <property type="nucleotide sequence ID" value="NZ_VOXD01000018.1"/>
</dbReference>
<comment type="caution">
    <text evidence="2">The sequence shown here is derived from an EMBL/GenBank/DDBJ whole genome shotgun (WGS) entry which is preliminary data.</text>
</comment>
<dbReference type="PANTHER" id="PTHR30305">
    <property type="entry name" value="PROTEIN YJDM-RELATED"/>
    <property type="match status" value="1"/>
</dbReference>
<sequence>MKIDKTLLQRANNACELSGEADNLTIYEVGPNSDGTPEQTIVVTQRLKDQLDGTTEPEPNDWRCLNDSMWSETEAVKVVAYRMLHQLRGEGWPQDLLDMMYLEDETMEWAKAGLPDENAVVHKDSNGNILEAGDSVTLIKDLKVKGANFTAKRGTAVRNIRLVPDNAGQIEGKVETQMIVILTEYVKKNK</sequence>
<gene>
    <name evidence="2" type="ORF">FUA23_12490</name>
</gene>
<dbReference type="InterPro" id="IPR013988">
    <property type="entry name" value="YjdM_C"/>
</dbReference>
<dbReference type="PANTHER" id="PTHR30305:SF3">
    <property type="entry name" value="PROTEIN YJDM"/>
    <property type="match status" value="1"/>
</dbReference>
<evidence type="ECO:0000313" key="2">
    <source>
        <dbReference type="EMBL" id="TXF88877.1"/>
    </source>
</evidence>